<dbReference type="InterPro" id="IPR000515">
    <property type="entry name" value="MetI-like"/>
</dbReference>
<reference evidence="11" key="1">
    <citation type="submission" date="2023-07" db="EMBL/GenBank/DDBJ databases">
        <title>Novel species in the genus Lipingzhangella isolated from Sambhar Salt Lake.</title>
        <authorList>
            <person name="Jiya N."/>
            <person name="Kajale S."/>
            <person name="Sharma A."/>
        </authorList>
    </citation>
    <scope>NUCLEOTIDE SEQUENCE [LARGE SCALE GENOMIC DNA]</scope>
    <source>
        <strain evidence="11">LS1_29</strain>
    </source>
</reference>
<evidence type="ECO:0000256" key="1">
    <source>
        <dbReference type="ARBA" id="ARBA00004651"/>
    </source>
</evidence>
<dbReference type="InterPro" id="IPR051393">
    <property type="entry name" value="ABC_transporter_permease"/>
</dbReference>
<evidence type="ECO:0000256" key="2">
    <source>
        <dbReference type="ARBA" id="ARBA00022448"/>
    </source>
</evidence>
<dbReference type="Pfam" id="PF00528">
    <property type="entry name" value="BPD_transp_1"/>
    <property type="match status" value="1"/>
</dbReference>
<name>A0ABU2H2Z5_9ACTN</name>
<dbReference type="Proteomes" id="UP001250214">
    <property type="component" value="Unassembled WGS sequence"/>
</dbReference>
<comment type="subcellular location">
    <subcellularLocation>
        <location evidence="1 7">Cell membrane</location>
        <topology evidence="1 7">Multi-pass membrane protein</topology>
    </subcellularLocation>
</comment>
<keyword evidence="4 7" id="KW-0812">Transmembrane</keyword>
<evidence type="ECO:0000256" key="5">
    <source>
        <dbReference type="ARBA" id="ARBA00022989"/>
    </source>
</evidence>
<feature type="transmembrane region" description="Helical" evidence="7">
    <location>
        <begin position="98"/>
        <end position="123"/>
    </location>
</feature>
<evidence type="ECO:0000259" key="9">
    <source>
        <dbReference type="PROSITE" id="PS50928"/>
    </source>
</evidence>
<feature type="transmembrane region" description="Helical" evidence="7">
    <location>
        <begin position="38"/>
        <end position="57"/>
    </location>
</feature>
<dbReference type="Gene3D" id="1.10.3720.10">
    <property type="entry name" value="MetI-like"/>
    <property type="match status" value="1"/>
</dbReference>
<evidence type="ECO:0000256" key="8">
    <source>
        <dbReference type="SAM" id="MobiDB-lite"/>
    </source>
</evidence>
<accession>A0ABU2H2Z5</accession>
<feature type="domain" description="ABC transmembrane type-1" evidence="9">
    <location>
        <begin position="98"/>
        <end position="312"/>
    </location>
</feature>
<feature type="region of interest" description="Disordered" evidence="8">
    <location>
        <begin position="1"/>
        <end position="33"/>
    </location>
</feature>
<dbReference type="EMBL" id="JAVLVT010000001">
    <property type="protein sequence ID" value="MDS1269673.1"/>
    <property type="molecule type" value="Genomic_DNA"/>
</dbReference>
<feature type="transmembrane region" description="Helical" evidence="7">
    <location>
        <begin position="238"/>
        <end position="257"/>
    </location>
</feature>
<evidence type="ECO:0000313" key="11">
    <source>
        <dbReference type="Proteomes" id="UP001250214"/>
    </source>
</evidence>
<proteinExistence type="inferred from homology"/>
<sequence>MATSAEAPTPPQAHPATPASPQPPGTPGPRPRRRRPSWAGLWFVLPFVACYALFLLWPSLTMFVDSFTNRSLAGGETSWVGLDNWATVLTDPAMWQSLWITLLFTLISVPPLVILGLALALLTDHARRAGWFLRLSFFAPFVLPVAVMTEIWGFMYQPGFGIINQYLGALGLPQPEWLGSENTVLIAIVIATVWWTVGFNFVLYLAALQGIPRETYDAASIDGSGAWQRIWHVTLPQLRRTTVLVIVLQMIASLRIFDQAYLLGGHFGGPNFASRTIIHYVYETGFVNFQIGMASAMAWVFFVIIGLISVFQFRLLTRNED</sequence>
<keyword evidence="3" id="KW-1003">Cell membrane</keyword>
<feature type="transmembrane region" description="Helical" evidence="7">
    <location>
        <begin position="296"/>
        <end position="316"/>
    </location>
</feature>
<dbReference type="SUPFAM" id="SSF161098">
    <property type="entry name" value="MetI-like"/>
    <property type="match status" value="1"/>
</dbReference>
<keyword evidence="6 7" id="KW-0472">Membrane</keyword>
<dbReference type="PANTHER" id="PTHR30193">
    <property type="entry name" value="ABC TRANSPORTER PERMEASE PROTEIN"/>
    <property type="match status" value="1"/>
</dbReference>
<evidence type="ECO:0000256" key="4">
    <source>
        <dbReference type="ARBA" id="ARBA00022692"/>
    </source>
</evidence>
<dbReference type="PROSITE" id="PS50928">
    <property type="entry name" value="ABC_TM1"/>
    <property type="match status" value="1"/>
</dbReference>
<gene>
    <name evidence="10" type="ORF">RIF23_05135</name>
</gene>
<keyword evidence="11" id="KW-1185">Reference proteome</keyword>
<comment type="similarity">
    <text evidence="7">Belongs to the binding-protein-dependent transport system permease family.</text>
</comment>
<dbReference type="PANTHER" id="PTHR30193:SF41">
    <property type="entry name" value="DIACETYLCHITOBIOSE UPTAKE SYSTEM PERMEASE PROTEIN NGCF"/>
    <property type="match status" value="1"/>
</dbReference>
<dbReference type="RefSeq" id="WP_310911131.1">
    <property type="nucleotide sequence ID" value="NZ_JAVLVT010000001.1"/>
</dbReference>
<feature type="transmembrane region" description="Helical" evidence="7">
    <location>
        <begin position="184"/>
        <end position="206"/>
    </location>
</feature>
<keyword evidence="2 7" id="KW-0813">Transport</keyword>
<evidence type="ECO:0000313" key="10">
    <source>
        <dbReference type="EMBL" id="MDS1269673.1"/>
    </source>
</evidence>
<keyword evidence="5 7" id="KW-1133">Transmembrane helix</keyword>
<comment type="caution">
    <text evidence="10">The sequence shown here is derived from an EMBL/GenBank/DDBJ whole genome shotgun (WGS) entry which is preliminary data.</text>
</comment>
<feature type="compositionally biased region" description="Pro residues" evidence="8">
    <location>
        <begin position="8"/>
        <end position="29"/>
    </location>
</feature>
<evidence type="ECO:0000256" key="7">
    <source>
        <dbReference type="RuleBase" id="RU363032"/>
    </source>
</evidence>
<evidence type="ECO:0000256" key="6">
    <source>
        <dbReference type="ARBA" id="ARBA00023136"/>
    </source>
</evidence>
<organism evidence="10 11">
    <name type="scientific">Lipingzhangella rawalii</name>
    <dbReference type="NCBI Taxonomy" id="2055835"/>
    <lineage>
        <taxon>Bacteria</taxon>
        <taxon>Bacillati</taxon>
        <taxon>Actinomycetota</taxon>
        <taxon>Actinomycetes</taxon>
        <taxon>Streptosporangiales</taxon>
        <taxon>Nocardiopsidaceae</taxon>
        <taxon>Lipingzhangella</taxon>
    </lineage>
</organism>
<protein>
    <submittedName>
        <fullName evidence="10">Sugar ABC transporter permease</fullName>
    </submittedName>
</protein>
<dbReference type="InterPro" id="IPR035906">
    <property type="entry name" value="MetI-like_sf"/>
</dbReference>
<feature type="transmembrane region" description="Helical" evidence="7">
    <location>
        <begin position="135"/>
        <end position="155"/>
    </location>
</feature>
<evidence type="ECO:0000256" key="3">
    <source>
        <dbReference type="ARBA" id="ARBA00022475"/>
    </source>
</evidence>
<dbReference type="CDD" id="cd06261">
    <property type="entry name" value="TM_PBP2"/>
    <property type="match status" value="1"/>
</dbReference>